<evidence type="ECO:0008006" key="4">
    <source>
        <dbReference type="Google" id="ProtNLM"/>
    </source>
</evidence>
<reference evidence="2" key="1">
    <citation type="submission" date="2023-07" db="EMBL/GenBank/DDBJ databases">
        <authorList>
            <person name="Stuckert A."/>
        </authorList>
    </citation>
    <scope>NUCLEOTIDE SEQUENCE</scope>
</reference>
<evidence type="ECO:0000313" key="3">
    <source>
        <dbReference type="Proteomes" id="UP001176940"/>
    </source>
</evidence>
<keyword evidence="3" id="KW-1185">Reference proteome</keyword>
<sequence>MSAFDLGCPEDLIPLIRSSIAPSTWRDYGKVWEKWCHLAADKLVGSSDDSRMQVTMAFLSRMHAKGVSGAVARNAYPRWRRKDNHSDNRHPISFQQLVSLIKAALFICESDYETAFISAAFGLAFFGAMSVSEVLAPALNKAGGLRREDILICDNGLRIRIRRSKTDQEGRGTWFPIFAIKGIFAR</sequence>
<evidence type="ECO:0000313" key="2">
    <source>
        <dbReference type="EMBL" id="CAJ0959068.1"/>
    </source>
</evidence>
<dbReference type="Gene3D" id="1.10.443.10">
    <property type="entry name" value="Intergrase catalytic core"/>
    <property type="match status" value="1"/>
</dbReference>
<dbReference type="InterPro" id="IPR011010">
    <property type="entry name" value="DNA_brk_join_enz"/>
</dbReference>
<evidence type="ECO:0000256" key="1">
    <source>
        <dbReference type="ARBA" id="ARBA00023172"/>
    </source>
</evidence>
<dbReference type="PANTHER" id="PTHR34605:SF8">
    <property type="entry name" value="FILAGGRIN-2-LIKE ISOFORM X1"/>
    <property type="match status" value="1"/>
</dbReference>
<gene>
    <name evidence="2" type="ORF">RIMI_LOCUS16686741</name>
</gene>
<dbReference type="SUPFAM" id="SSF56349">
    <property type="entry name" value="DNA breaking-rejoining enzymes"/>
    <property type="match status" value="1"/>
</dbReference>
<accession>A0ABN9M519</accession>
<dbReference type="Proteomes" id="UP001176940">
    <property type="component" value="Unassembled WGS sequence"/>
</dbReference>
<dbReference type="InterPro" id="IPR052925">
    <property type="entry name" value="Phage_Integrase-like_Recomb"/>
</dbReference>
<dbReference type="InterPro" id="IPR013762">
    <property type="entry name" value="Integrase-like_cat_sf"/>
</dbReference>
<keyword evidence="1" id="KW-0233">DNA recombination</keyword>
<proteinExistence type="predicted"/>
<name>A0ABN9M519_9NEOB</name>
<dbReference type="PANTHER" id="PTHR34605">
    <property type="entry name" value="PHAGE_INTEGRASE DOMAIN-CONTAINING PROTEIN"/>
    <property type="match status" value="1"/>
</dbReference>
<organism evidence="2 3">
    <name type="scientific">Ranitomeya imitator</name>
    <name type="common">mimic poison frog</name>
    <dbReference type="NCBI Taxonomy" id="111125"/>
    <lineage>
        <taxon>Eukaryota</taxon>
        <taxon>Metazoa</taxon>
        <taxon>Chordata</taxon>
        <taxon>Craniata</taxon>
        <taxon>Vertebrata</taxon>
        <taxon>Euteleostomi</taxon>
        <taxon>Amphibia</taxon>
        <taxon>Batrachia</taxon>
        <taxon>Anura</taxon>
        <taxon>Neobatrachia</taxon>
        <taxon>Hyloidea</taxon>
        <taxon>Dendrobatidae</taxon>
        <taxon>Dendrobatinae</taxon>
        <taxon>Ranitomeya</taxon>
    </lineage>
</organism>
<dbReference type="EMBL" id="CAUEEQ010047099">
    <property type="protein sequence ID" value="CAJ0959068.1"/>
    <property type="molecule type" value="Genomic_DNA"/>
</dbReference>
<comment type="caution">
    <text evidence="2">The sequence shown here is derived from an EMBL/GenBank/DDBJ whole genome shotgun (WGS) entry which is preliminary data.</text>
</comment>
<protein>
    <recommendedName>
        <fullName evidence="4">Integrase</fullName>
    </recommendedName>
</protein>